<keyword evidence="9" id="KW-0411">Iron-sulfur</keyword>
<feature type="domain" description="FAD-binding FR-type" evidence="13">
    <location>
        <begin position="7"/>
        <end position="109"/>
    </location>
</feature>
<comment type="cofactor">
    <cofactor evidence="1">
        <name>FAD</name>
        <dbReference type="ChEBI" id="CHEBI:57692"/>
    </cofactor>
</comment>
<dbReference type="Pfam" id="PF00111">
    <property type="entry name" value="Fer2"/>
    <property type="match status" value="1"/>
</dbReference>
<evidence type="ECO:0000256" key="1">
    <source>
        <dbReference type="ARBA" id="ARBA00001974"/>
    </source>
</evidence>
<dbReference type="SUPFAM" id="SSF63380">
    <property type="entry name" value="Riboflavin synthase domain-like"/>
    <property type="match status" value="1"/>
</dbReference>
<dbReference type="InterPro" id="IPR001709">
    <property type="entry name" value="Flavoprot_Pyr_Nucl_cyt_Rdtase"/>
</dbReference>
<dbReference type="SUPFAM" id="SSF54292">
    <property type="entry name" value="2Fe-2S ferredoxin-like"/>
    <property type="match status" value="1"/>
</dbReference>
<keyword evidence="15" id="KW-1185">Reference proteome</keyword>
<dbReference type="PANTHER" id="PTHR47354">
    <property type="entry name" value="NADH OXIDOREDUCTASE HCR"/>
    <property type="match status" value="1"/>
</dbReference>
<dbReference type="InterPro" id="IPR012675">
    <property type="entry name" value="Beta-grasp_dom_sf"/>
</dbReference>
<comment type="cofactor">
    <cofactor evidence="10">
        <name>[2Fe-2S] cluster</name>
        <dbReference type="ChEBI" id="CHEBI:190135"/>
    </cofactor>
</comment>
<dbReference type="PANTHER" id="PTHR47354:SF6">
    <property type="entry name" value="NADH OXIDOREDUCTASE HCR"/>
    <property type="match status" value="1"/>
</dbReference>
<dbReference type="GO" id="GO:0016491">
    <property type="term" value="F:oxidoreductase activity"/>
    <property type="evidence" value="ECO:0007669"/>
    <property type="project" value="UniProtKB-KW"/>
</dbReference>
<dbReference type="InterPro" id="IPR006058">
    <property type="entry name" value="2Fe2S_fd_BS"/>
</dbReference>
<dbReference type="InterPro" id="IPR001433">
    <property type="entry name" value="OxRdtase_FAD/NAD-bd"/>
</dbReference>
<evidence type="ECO:0000256" key="7">
    <source>
        <dbReference type="ARBA" id="ARBA00023002"/>
    </source>
</evidence>
<dbReference type="PROSITE" id="PS51085">
    <property type="entry name" value="2FE2S_FER_2"/>
    <property type="match status" value="1"/>
</dbReference>
<evidence type="ECO:0000256" key="5">
    <source>
        <dbReference type="ARBA" id="ARBA00022723"/>
    </source>
</evidence>
<reference evidence="14 15" key="1">
    <citation type="submission" date="2015-08" db="EMBL/GenBank/DDBJ databases">
        <title>Antibacterial properties of a collection of Vibrionaceae strains.</title>
        <authorList>
            <person name="Giubergia S."/>
        </authorList>
    </citation>
    <scope>NUCLEOTIDE SEQUENCE [LARGE SCALE GENOMIC DNA]</scope>
    <source>
        <strain evidence="14 15">S0821</strain>
    </source>
</reference>
<comment type="caution">
    <text evidence="14">The sequence shown here is derived from an EMBL/GenBank/DDBJ whole genome shotgun (WGS) entry which is preliminary data.</text>
</comment>
<dbReference type="Gene3D" id="3.40.50.80">
    <property type="entry name" value="Nucleotide-binding domain of ferredoxin-NADP reductase (FNR) module"/>
    <property type="match status" value="1"/>
</dbReference>
<evidence type="ECO:0000313" key="14">
    <source>
        <dbReference type="EMBL" id="KQH87964.1"/>
    </source>
</evidence>
<dbReference type="PRINTS" id="PR00371">
    <property type="entry name" value="FPNCR"/>
</dbReference>
<evidence type="ECO:0000256" key="10">
    <source>
        <dbReference type="ARBA" id="ARBA00034078"/>
    </source>
</evidence>
<dbReference type="Gene3D" id="2.40.30.10">
    <property type="entry name" value="Translation factors"/>
    <property type="match status" value="1"/>
</dbReference>
<dbReference type="CDD" id="cd00207">
    <property type="entry name" value="fer2"/>
    <property type="match status" value="1"/>
</dbReference>
<dbReference type="Gene3D" id="3.10.20.30">
    <property type="match status" value="1"/>
</dbReference>
<dbReference type="InterPro" id="IPR001041">
    <property type="entry name" value="2Fe-2S_ferredoxin-type"/>
</dbReference>
<keyword evidence="5" id="KW-0479">Metal-binding</keyword>
<dbReference type="Pfam" id="PF00175">
    <property type="entry name" value="NAD_binding_1"/>
    <property type="match status" value="1"/>
</dbReference>
<evidence type="ECO:0000256" key="8">
    <source>
        <dbReference type="ARBA" id="ARBA00023004"/>
    </source>
</evidence>
<evidence type="ECO:0000256" key="4">
    <source>
        <dbReference type="ARBA" id="ARBA00022714"/>
    </source>
</evidence>
<evidence type="ECO:0000256" key="11">
    <source>
        <dbReference type="ARBA" id="ARBA00061434"/>
    </source>
</evidence>
<dbReference type="Proteomes" id="UP000051221">
    <property type="component" value="Unassembled WGS sequence"/>
</dbReference>
<accession>A0A0Q2Y6S1</accession>
<evidence type="ECO:0000256" key="9">
    <source>
        <dbReference type="ARBA" id="ARBA00023014"/>
    </source>
</evidence>
<dbReference type="InParanoid" id="A0A0Q2Y6S1"/>
<dbReference type="AlphaFoldDB" id="A0A0Q2Y6S1"/>
<dbReference type="PROSITE" id="PS00197">
    <property type="entry name" value="2FE2S_FER_1"/>
    <property type="match status" value="1"/>
</dbReference>
<dbReference type="SUPFAM" id="SSF52343">
    <property type="entry name" value="Ferredoxin reductase-like, C-terminal NADP-linked domain"/>
    <property type="match status" value="1"/>
</dbReference>
<proteinExistence type="inferred from homology"/>
<keyword evidence="2" id="KW-0285">Flavoprotein</keyword>
<comment type="similarity">
    <text evidence="11">In the N-terminal section; belongs to the FAD-binding oxidoreductase type 6 family.</text>
</comment>
<gene>
    <name evidence="14" type="ORF">AMR76_01355</name>
</gene>
<dbReference type="EMBL" id="LKHS01000001">
    <property type="protein sequence ID" value="KQH87964.1"/>
    <property type="molecule type" value="Genomic_DNA"/>
</dbReference>
<dbReference type="InterPro" id="IPR036010">
    <property type="entry name" value="2Fe-2S_ferredoxin-like_sf"/>
</dbReference>
<keyword evidence="3" id="KW-0472">Membrane</keyword>
<name>A0A0Q2Y6S1_VIBFU</name>
<evidence type="ECO:0000256" key="3">
    <source>
        <dbReference type="ARBA" id="ARBA00022692"/>
    </source>
</evidence>
<dbReference type="InterPro" id="IPR050415">
    <property type="entry name" value="MRET"/>
</dbReference>
<dbReference type="CDD" id="cd06215">
    <property type="entry name" value="FNR_iron_sulfur_binding_1"/>
    <property type="match status" value="1"/>
</dbReference>
<dbReference type="FunCoup" id="A0A0Q2Y6S1">
    <property type="interactions" value="277"/>
</dbReference>
<feature type="domain" description="2Fe-2S ferredoxin-type" evidence="12">
    <location>
        <begin position="262"/>
        <end position="347"/>
    </location>
</feature>
<keyword evidence="7" id="KW-0560">Oxidoreductase</keyword>
<keyword evidence="8" id="KW-0408">Iron</keyword>
<evidence type="ECO:0000259" key="13">
    <source>
        <dbReference type="PROSITE" id="PS51384"/>
    </source>
</evidence>
<keyword evidence="6" id="KW-0274">FAD</keyword>
<evidence type="ECO:0000259" key="12">
    <source>
        <dbReference type="PROSITE" id="PS51085"/>
    </source>
</evidence>
<evidence type="ECO:0000256" key="6">
    <source>
        <dbReference type="ARBA" id="ARBA00022827"/>
    </source>
</evidence>
<dbReference type="GO" id="GO:0046872">
    <property type="term" value="F:metal ion binding"/>
    <property type="evidence" value="ECO:0007669"/>
    <property type="project" value="UniProtKB-KW"/>
</dbReference>
<keyword evidence="3" id="KW-0812">Transmembrane</keyword>
<dbReference type="PROSITE" id="PS51384">
    <property type="entry name" value="FAD_FR"/>
    <property type="match status" value="1"/>
</dbReference>
<dbReference type="RefSeq" id="WP_055465024.1">
    <property type="nucleotide sequence ID" value="NZ_LKHS01000001.1"/>
</dbReference>
<dbReference type="GO" id="GO:0051537">
    <property type="term" value="F:2 iron, 2 sulfur cluster binding"/>
    <property type="evidence" value="ECO:0007669"/>
    <property type="project" value="UniProtKB-KW"/>
</dbReference>
<protein>
    <submittedName>
        <fullName evidence="14">Oxidoreductase</fullName>
    </submittedName>
</protein>
<dbReference type="InterPro" id="IPR008333">
    <property type="entry name" value="Cbr1-like_FAD-bd_dom"/>
</dbReference>
<dbReference type="PRINTS" id="PR00406">
    <property type="entry name" value="CYTB5RDTASE"/>
</dbReference>
<dbReference type="InterPro" id="IPR017927">
    <property type="entry name" value="FAD-bd_FR_type"/>
</dbReference>
<evidence type="ECO:0000256" key="2">
    <source>
        <dbReference type="ARBA" id="ARBA00022630"/>
    </source>
</evidence>
<evidence type="ECO:0000313" key="15">
    <source>
        <dbReference type="Proteomes" id="UP000051221"/>
    </source>
</evidence>
<dbReference type="InterPro" id="IPR017938">
    <property type="entry name" value="Riboflavin_synthase-like_b-brl"/>
</dbReference>
<dbReference type="InterPro" id="IPR039261">
    <property type="entry name" value="FNR_nucleotide-bd"/>
</dbReference>
<sequence length="347" mass="37810">MSAWAEQDILELVCARKWMETPDCVSFELASPDTVAFDFKPGQFASLGFEIAGQTVFRAYSISSMPMQSVLQFTVKRVAGGQVSTHVVESLKAGDVIRVMKPQGQFNTVDCPPREKVVLISAGCGITPVMSMARTWLAQGNVAIDFLHVARSLSETIYARELQQLAAAYPQFHLKLLLKDASGTEHAQGRLDQAGLQHLIPDLHQRTVYLCGPVGFMQDVERYLQALEFDMQHFYQESFTPVYQESLTSAVIEPVPVGNASVRVRVAAFDATIDAPSESLLLEALETGQLPIIAACRSGICGSCKCRVTSGTVRSHSQDTLTADEIAQGYVLACSTVIESDVDVALN</sequence>
<organism evidence="14 15">
    <name type="scientific">Vibrio furnissii</name>
    <dbReference type="NCBI Taxonomy" id="29494"/>
    <lineage>
        <taxon>Bacteria</taxon>
        <taxon>Pseudomonadati</taxon>
        <taxon>Pseudomonadota</taxon>
        <taxon>Gammaproteobacteria</taxon>
        <taxon>Vibrionales</taxon>
        <taxon>Vibrionaceae</taxon>
        <taxon>Vibrio</taxon>
    </lineage>
</organism>
<dbReference type="Pfam" id="PF00970">
    <property type="entry name" value="FAD_binding_6"/>
    <property type="match status" value="1"/>
</dbReference>
<keyword evidence="4" id="KW-0001">2Fe-2S</keyword>